<dbReference type="GeneID" id="78509888"/>
<dbReference type="InterPro" id="IPR029021">
    <property type="entry name" value="Prot-tyrosine_phosphatase-like"/>
</dbReference>
<accession>A0A0R1X609</accession>
<dbReference type="AlphaFoldDB" id="A0A0R1X609"/>
<dbReference type="Gene3D" id="3.90.190.10">
    <property type="entry name" value="Protein tyrosine phosphatase superfamily"/>
    <property type="match status" value="1"/>
</dbReference>
<dbReference type="InterPro" id="IPR016130">
    <property type="entry name" value="Tyr_Pase_AS"/>
</dbReference>
<dbReference type="GO" id="GO:0004721">
    <property type="term" value="F:phosphoprotein phosphatase activity"/>
    <property type="evidence" value="ECO:0007669"/>
    <property type="project" value="InterPro"/>
</dbReference>
<protein>
    <submittedName>
        <fullName evidence="1">Protein tyrosine phosphatase</fullName>
    </submittedName>
</protein>
<reference evidence="1 2" key="1">
    <citation type="journal article" date="2015" name="Genome Announc.">
        <title>Expanding the biotechnology potential of lactobacilli through comparative genomics of 213 strains and associated genera.</title>
        <authorList>
            <person name="Sun Z."/>
            <person name="Harris H.M."/>
            <person name="McCann A."/>
            <person name="Guo C."/>
            <person name="Argimon S."/>
            <person name="Zhang W."/>
            <person name="Yang X."/>
            <person name="Jeffery I.B."/>
            <person name="Cooney J.C."/>
            <person name="Kagawa T.F."/>
            <person name="Liu W."/>
            <person name="Song Y."/>
            <person name="Salvetti E."/>
            <person name="Wrobel A."/>
            <person name="Rasinkangas P."/>
            <person name="Parkhill J."/>
            <person name="Rea M.C."/>
            <person name="O'Sullivan O."/>
            <person name="Ritari J."/>
            <person name="Douillard F.P."/>
            <person name="Paul Ross R."/>
            <person name="Yang R."/>
            <person name="Briner A.E."/>
            <person name="Felis G.E."/>
            <person name="de Vos W.M."/>
            <person name="Barrangou R."/>
            <person name="Klaenhammer T.R."/>
            <person name="Caufield P.W."/>
            <person name="Cui Y."/>
            <person name="Zhang H."/>
            <person name="O'Toole P.W."/>
        </authorList>
    </citation>
    <scope>NUCLEOTIDE SEQUENCE [LARGE SCALE GENOMIC DNA]</scope>
    <source>
        <strain evidence="1 2">DSM 16991</strain>
    </source>
</reference>
<evidence type="ECO:0000313" key="1">
    <source>
        <dbReference type="EMBL" id="KRM25754.1"/>
    </source>
</evidence>
<name>A0A0R1X609_9LACO</name>
<dbReference type="Proteomes" id="UP000050949">
    <property type="component" value="Unassembled WGS sequence"/>
</dbReference>
<dbReference type="OrthoDB" id="1188001at2"/>
<organism evidence="1 2">
    <name type="scientific">Schleiferilactobacillus harbinensis DSM 16991</name>
    <dbReference type="NCBI Taxonomy" id="1122147"/>
    <lineage>
        <taxon>Bacteria</taxon>
        <taxon>Bacillati</taxon>
        <taxon>Bacillota</taxon>
        <taxon>Bacilli</taxon>
        <taxon>Lactobacillales</taxon>
        <taxon>Lactobacillaceae</taxon>
        <taxon>Schleiferilactobacillus</taxon>
    </lineage>
</organism>
<comment type="caution">
    <text evidence="1">The sequence shown here is derived from an EMBL/GenBank/DDBJ whole genome shotgun (WGS) entry which is preliminary data.</text>
</comment>
<dbReference type="PATRIC" id="fig|1122147.4.peg.694"/>
<evidence type="ECO:0000313" key="2">
    <source>
        <dbReference type="Proteomes" id="UP000050949"/>
    </source>
</evidence>
<gene>
    <name evidence="1" type="ORF">FC91_GL000672</name>
</gene>
<dbReference type="eggNOG" id="COG2365">
    <property type="taxonomic scope" value="Bacteria"/>
</dbReference>
<dbReference type="SUPFAM" id="SSF52799">
    <property type="entry name" value="(Phosphotyrosine protein) phosphatases II"/>
    <property type="match status" value="1"/>
</dbReference>
<dbReference type="InterPro" id="IPR026893">
    <property type="entry name" value="Tyr/Ser_Pase_IphP-type"/>
</dbReference>
<dbReference type="PROSITE" id="PS00383">
    <property type="entry name" value="TYR_PHOSPHATASE_1"/>
    <property type="match status" value="1"/>
</dbReference>
<dbReference type="Pfam" id="PF13350">
    <property type="entry name" value="Y_phosphatase3"/>
    <property type="match status" value="1"/>
</dbReference>
<dbReference type="RefSeq" id="WP_035441430.1">
    <property type="nucleotide sequence ID" value="NZ_AZFW01000103.1"/>
</dbReference>
<dbReference type="EMBL" id="AZFW01000103">
    <property type="protein sequence ID" value="KRM25754.1"/>
    <property type="molecule type" value="Genomic_DNA"/>
</dbReference>
<proteinExistence type="predicted"/>
<sequence length="270" mass="29913">MTELTNRVVPVAGSVNLRELGGIPTADGHRIVPKQILRSGSLSGVTEQGKAQLWDYGVRVVIDFRSKSETIMAPDQLPGRVHYYHDPVYAMTAGDQDSAWQRVKNFFNHSERSRAADFDYAPGLAGLYQQIILDPFSQHAYSFMFQQMLANTTPGHSVVFHCAAGKDRTGMGAGLIEKALGVSDELITQDYLLTNLVLGGMSDAAIAKYLQDPHVDERINKMNLMMGESDAMPGIFQAIDTVYGSFAAFWRDALRLSDQDLADLKHHYLE</sequence>